<evidence type="ECO:0000313" key="2">
    <source>
        <dbReference type="EMBL" id="GMS91465.1"/>
    </source>
</evidence>
<organism evidence="2 3">
    <name type="scientific">Pristionchus entomophagus</name>
    <dbReference type="NCBI Taxonomy" id="358040"/>
    <lineage>
        <taxon>Eukaryota</taxon>
        <taxon>Metazoa</taxon>
        <taxon>Ecdysozoa</taxon>
        <taxon>Nematoda</taxon>
        <taxon>Chromadorea</taxon>
        <taxon>Rhabditida</taxon>
        <taxon>Rhabditina</taxon>
        <taxon>Diplogasteromorpha</taxon>
        <taxon>Diplogasteroidea</taxon>
        <taxon>Neodiplogasteridae</taxon>
        <taxon>Pristionchus</taxon>
    </lineage>
</organism>
<dbReference type="InterPro" id="IPR029058">
    <property type="entry name" value="AB_hydrolase_fold"/>
</dbReference>
<accession>A0AAV5T8N7</accession>
<dbReference type="AlphaFoldDB" id="A0AAV5T8N7"/>
<dbReference type="PANTHER" id="PTHR44590:SF3">
    <property type="entry name" value="CARBOXYLESTERASE TYPE B DOMAIN-CONTAINING PROTEIN"/>
    <property type="match status" value="1"/>
</dbReference>
<gene>
    <name evidence="2" type="ORF">PENTCL1PPCAC_13640</name>
</gene>
<dbReference type="InterPro" id="IPR002018">
    <property type="entry name" value="CarbesteraseB"/>
</dbReference>
<sequence>SYPDSRIVETNYGKIQGRRVIYQGKKQVDAFQGIPYAKPPVGDLRFKKPELPEQWEGVKETKRF</sequence>
<keyword evidence="3" id="KW-1185">Reference proteome</keyword>
<dbReference type="PANTHER" id="PTHR44590">
    <property type="entry name" value="CARBOXYLIC ESTER HYDROLASE-RELATED"/>
    <property type="match status" value="1"/>
</dbReference>
<dbReference type="Pfam" id="PF00135">
    <property type="entry name" value="COesterase"/>
    <property type="match status" value="1"/>
</dbReference>
<evidence type="ECO:0000259" key="1">
    <source>
        <dbReference type="Pfam" id="PF00135"/>
    </source>
</evidence>
<reference evidence="2" key="1">
    <citation type="submission" date="2023-10" db="EMBL/GenBank/DDBJ databases">
        <title>Genome assembly of Pristionchus species.</title>
        <authorList>
            <person name="Yoshida K."/>
            <person name="Sommer R.J."/>
        </authorList>
    </citation>
    <scope>NUCLEOTIDE SEQUENCE</scope>
    <source>
        <strain evidence="2">RS0144</strain>
    </source>
</reference>
<feature type="non-terminal residue" evidence="2">
    <location>
        <position position="1"/>
    </location>
</feature>
<proteinExistence type="predicted"/>
<name>A0AAV5T8N7_9BILA</name>
<feature type="domain" description="Carboxylesterase type B" evidence="1">
    <location>
        <begin position="5"/>
        <end position="64"/>
    </location>
</feature>
<dbReference type="Proteomes" id="UP001432027">
    <property type="component" value="Unassembled WGS sequence"/>
</dbReference>
<evidence type="ECO:0000313" key="3">
    <source>
        <dbReference type="Proteomes" id="UP001432027"/>
    </source>
</evidence>
<protein>
    <recommendedName>
        <fullName evidence="1">Carboxylesterase type B domain-containing protein</fullName>
    </recommendedName>
</protein>
<feature type="non-terminal residue" evidence="2">
    <location>
        <position position="64"/>
    </location>
</feature>
<dbReference type="EMBL" id="BTSX01000003">
    <property type="protein sequence ID" value="GMS91465.1"/>
    <property type="molecule type" value="Genomic_DNA"/>
</dbReference>
<dbReference type="Gene3D" id="3.40.50.1820">
    <property type="entry name" value="alpha/beta hydrolase"/>
    <property type="match status" value="1"/>
</dbReference>
<dbReference type="SUPFAM" id="SSF53474">
    <property type="entry name" value="alpha/beta-Hydrolases"/>
    <property type="match status" value="1"/>
</dbReference>
<comment type="caution">
    <text evidence="2">The sequence shown here is derived from an EMBL/GenBank/DDBJ whole genome shotgun (WGS) entry which is preliminary data.</text>
</comment>